<proteinExistence type="predicted"/>
<sequence length="542" mass="61364">MKRKKHSISPTRVTQRCNKAKGKVVDEEESHQLCPYFANIPSHITAQILLQLPIKSLIICRCVCKMWKTLISEPHFAKLHFEKTPVSLMIRTNDHRRVSRTLYLLECEPEKFEIGSDNHVKLQPIFKLPLRDAKSLLHCNRFVLDKNGESSNSGRQGLYSKPDLDKFNIVNSCNGLLCLSDLSTGNPLVVCNPVTGEFIRLPKATITRFRLNTTQVRKKLQTALGFLSKTNEYKVIKMLIRYGFRSNDCESVIVEINTLGTSLWRNVEVDSQLSIPRLKYPTCVNGALHWIGFEGQQMSILCFCLESERFQSFPSPPHVFGNHNNSTYGNTNITMGELKGFLYICDSTCFSDVTMWVMNEYGNGDSWTKLYNIDTLVSSLGRPNLSHCGLCLPVKHFEEGAAVLLYHSCNCFIYYEPDKYGFKVFQIHGSRSDFFEIIPHIPSLISLKDVIKGDNIEVQNIHSRCAKFKLREENETLSLSQPNDEDLERIRRSSSFDFEIINISSDGDMSSSSSDGDISSSSSDGDISSSSSDGVFFYGLII</sequence>
<organism evidence="1 2">
    <name type="scientific">Trifolium pratense</name>
    <name type="common">Red clover</name>
    <dbReference type="NCBI Taxonomy" id="57577"/>
    <lineage>
        <taxon>Eukaryota</taxon>
        <taxon>Viridiplantae</taxon>
        <taxon>Streptophyta</taxon>
        <taxon>Embryophyta</taxon>
        <taxon>Tracheophyta</taxon>
        <taxon>Spermatophyta</taxon>
        <taxon>Magnoliopsida</taxon>
        <taxon>eudicotyledons</taxon>
        <taxon>Gunneridae</taxon>
        <taxon>Pentapetalae</taxon>
        <taxon>rosids</taxon>
        <taxon>fabids</taxon>
        <taxon>Fabales</taxon>
        <taxon>Fabaceae</taxon>
        <taxon>Papilionoideae</taxon>
        <taxon>50 kb inversion clade</taxon>
        <taxon>NPAAA clade</taxon>
        <taxon>Hologalegina</taxon>
        <taxon>IRL clade</taxon>
        <taxon>Trifolieae</taxon>
        <taxon>Trifolium</taxon>
    </lineage>
</organism>
<dbReference type="Proteomes" id="UP001177021">
    <property type="component" value="Unassembled WGS sequence"/>
</dbReference>
<keyword evidence="2" id="KW-1185">Reference proteome</keyword>
<accession>A0ACB0JSP4</accession>
<gene>
    <name evidence="1" type="ORF">MILVUS5_LOCUS15248</name>
</gene>
<reference evidence="1" key="1">
    <citation type="submission" date="2023-10" db="EMBL/GenBank/DDBJ databases">
        <authorList>
            <person name="Rodriguez Cubillos JULIANA M."/>
            <person name="De Vega J."/>
        </authorList>
    </citation>
    <scope>NUCLEOTIDE SEQUENCE</scope>
</reference>
<comment type="caution">
    <text evidence="1">The sequence shown here is derived from an EMBL/GenBank/DDBJ whole genome shotgun (WGS) entry which is preliminary data.</text>
</comment>
<evidence type="ECO:0000313" key="1">
    <source>
        <dbReference type="EMBL" id="CAJ2646558.1"/>
    </source>
</evidence>
<protein>
    <submittedName>
        <fullName evidence="1">Uncharacterized protein</fullName>
    </submittedName>
</protein>
<evidence type="ECO:0000313" key="2">
    <source>
        <dbReference type="Proteomes" id="UP001177021"/>
    </source>
</evidence>
<dbReference type="EMBL" id="CASHSV030000109">
    <property type="protein sequence ID" value="CAJ2646558.1"/>
    <property type="molecule type" value="Genomic_DNA"/>
</dbReference>
<name>A0ACB0JSP4_TRIPR</name>